<dbReference type="Pfam" id="PF07683">
    <property type="entry name" value="CobW_C"/>
    <property type="match status" value="1"/>
</dbReference>
<dbReference type="Gene3D" id="3.40.50.300">
    <property type="entry name" value="P-loop containing nucleotide triphosphate hydrolases"/>
    <property type="match status" value="1"/>
</dbReference>
<comment type="caution">
    <text evidence="8">The sequence shown here is derived from an EMBL/GenBank/DDBJ whole genome shotgun (WGS) entry which is preliminary data.</text>
</comment>
<evidence type="ECO:0000256" key="3">
    <source>
        <dbReference type="ARBA" id="ARBA00023186"/>
    </source>
</evidence>
<feature type="compositionally biased region" description="Basic residues" evidence="6">
    <location>
        <begin position="219"/>
        <end position="244"/>
    </location>
</feature>
<dbReference type="SUPFAM" id="SSF90002">
    <property type="entry name" value="Hypothetical protein YjiA, C-terminal domain"/>
    <property type="match status" value="1"/>
</dbReference>
<evidence type="ECO:0000256" key="2">
    <source>
        <dbReference type="ARBA" id="ARBA00022801"/>
    </source>
</evidence>
<dbReference type="InterPro" id="IPR027417">
    <property type="entry name" value="P-loop_NTPase"/>
</dbReference>
<dbReference type="Pfam" id="PF02492">
    <property type="entry name" value="cobW"/>
    <property type="match status" value="1"/>
</dbReference>
<dbReference type="SUPFAM" id="SSF52540">
    <property type="entry name" value="P-loop containing nucleoside triphosphate hydrolases"/>
    <property type="match status" value="1"/>
</dbReference>
<name>A0ABU5RSS1_9CYAN</name>
<keyword evidence="9" id="KW-1185">Reference proteome</keyword>
<dbReference type="SMART" id="SM00833">
    <property type="entry name" value="CobW_C"/>
    <property type="match status" value="1"/>
</dbReference>
<dbReference type="Gene3D" id="3.30.1220.10">
    <property type="entry name" value="CobW-like, C-terminal domain"/>
    <property type="match status" value="1"/>
</dbReference>
<dbReference type="InterPro" id="IPR011629">
    <property type="entry name" value="CobW-like_C"/>
</dbReference>
<reference evidence="8 9" key="1">
    <citation type="submission" date="2023-12" db="EMBL/GenBank/DDBJ databases">
        <title>Baltic Sea Cyanobacteria.</title>
        <authorList>
            <person name="Delbaje E."/>
            <person name="Fewer D.P."/>
            <person name="Shishido T.K."/>
        </authorList>
    </citation>
    <scope>NUCLEOTIDE SEQUENCE [LARGE SCALE GENOMIC DNA]</scope>
    <source>
        <strain evidence="8 9">UHCC 0139</strain>
    </source>
</reference>
<dbReference type="PANTHER" id="PTHR13748">
    <property type="entry name" value="COBW-RELATED"/>
    <property type="match status" value="1"/>
</dbReference>
<dbReference type="EMBL" id="JAYGHX010000002">
    <property type="protein sequence ID" value="MEA5390813.1"/>
    <property type="molecule type" value="Genomic_DNA"/>
</dbReference>
<evidence type="ECO:0000256" key="1">
    <source>
        <dbReference type="ARBA" id="ARBA00022741"/>
    </source>
</evidence>
<dbReference type="RefSeq" id="WP_323304915.1">
    <property type="nucleotide sequence ID" value="NZ_JAYGHX010000002.1"/>
</dbReference>
<comment type="similarity">
    <text evidence="4">Belongs to the SIMIBI class G3E GTPase family. ZNG1 subfamily.</text>
</comment>
<evidence type="ECO:0000313" key="9">
    <source>
        <dbReference type="Proteomes" id="UP001304461"/>
    </source>
</evidence>
<evidence type="ECO:0000313" key="8">
    <source>
        <dbReference type="EMBL" id="MEA5390813.1"/>
    </source>
</evidence>
<dbReference type="CDD" id="cd03112">
    <property type="entry name" value="CobW-like"/>
    <property type="match status" value="1"/>
</dbReference>
<comment type="catalytic activity">
    <reaction evidence="5">
        <text>GTP + H2O = GDP + phosphate + H(+)</text>
        <dbReference type="Rhea" id="RHEA:19669"/>
        <dbReference type="ChEBI" id="CHEBI:15377"/>
        <dbReference type="ChEBI" id="CHEBI:15378"/>
        <dbReference type="ChEBI" id="CHEBI:37565"/>
        <dbReference type="ChEBI" id="CHEBI:43474"/>
        <dbReference type="ChEBI" id="CHEBI:58189"/>
    </reaction>
    <physiologicalReaction direction="left-to-right" evidence="5">
        <dbReference type="Rhea" id="RHEA:19670"/>
    </physiologicalReaction>
</comment>
<proteinExistence type="inferred from homology"/>
<evidence type="ECO:0000259" key="7">
    <source>
        <dbReference type="SMART" id="SM00833"/>
    </source>
</evidence>
<feature type="region of interest" description="Disordered" evidence="6">
    <location>
        <begin position="210"/>
        <end position="247"/>
    </location>
</feature>
<evidence type="ECO:0000256" key="5">
    <source>
        <dbReference type="ARBA" id="ARBA00049117"/>
    </source>
</evidence>
<dbReference type="Proteomes" id="UP001304461">
    <property type="component" value="Unassembled WGS sequence"/>
</dbReference>
<organism evidence="8 9">
    <name type="scientific">Cyanobium gracile UHCC 0139</name>
    <dbReference type="NCBI Taxonomy" id="3110308"/>
    <lineage>
        <taxon>Bacteria</taxon>
        <taxon>Bacillati</taxon>
        <taxon>Cyanobacteriota</taxon>
        <taxon>Cyanophyceae</taxon>
        <taxon>Synechococcales</taxon>
        <taxon>Prochlorococcaceae</taxon>
        <taxon>Cyanobium</taxon>
    </lineage>
</organism>
<dbReference type="PANTHER" id="PTHR13748:SF59">
    <property type="entry name" value="COBW C-TERMINAL DOMAIN-CONTAINING PROTEIN"/>
    <property type="match status" value="1"/>
</dbReference>
<dbReference type="InterPro" id="IPR003495">
    <property type="entry name" value="CobW/HypB/UreG_nucleotide-bd"/>
</dbReference>
<protein>
    <submittedName>
        <fullName evidence="8">GTP-binding protein</fullName>
    </submittedName>
</protein>
<feature type="domain" description="CobW C-terminal" evidence="7">
    <location>
        <begin position="252"/>
        <end position="342"/>
    </location>
</feature>
<evidence type="ECO:0000256" key="6">
    <source>
        <dbReference type="SAM" id="MobiDB-lite"/>
    </source>
</evidence>
<accession>A0ABU5RSS1</accession>
<sequence length="345" mass="38257">MVQIPVTVITGFLGAGKTTLLNRILSRQQGMRTAVLVNEFGEIGIDHELVVATSDAMVELSNGCICCSINGELKEAVLRVLERPDPIDFIVVETTGLADPLPVAMTFLAGDFRDRLRLDSIITLIDVEHFEATAFTSPIARAQVVYGDILVLNKCDLVDEARLAAVEASLRAIKADARLLRADHAGVPLSMLLSVGLFETDRLVALQAAEDAREQARDPHHHGPHDHQHDHLHHHGHEHAHHHAHTPELEGFRSVSLAVEAPFDLRRFQHFLDNQLPASVFRAKGVLWFRESERRHLFHLCGKRFTIDDSDWPDGGPRHTRVVAIGRDLDTSSLRAQLEACVVAP</sequence>
<keyword evidence="2" id="KW-0378">Hydrolase</keyword>
<dbReference type="InterPro" id="IPR051316">
    <property type="entry name" value="Zinc-reg_GTPase_activator"/>
</dbReference>
<keyword evidence="1" id="KW-0547">Nucleotide-binding</keyword>
<dbReference type="InterPro" id="IPR036627">
    <property type="entry name" value="CobW-likC_sf"/>
</dbReference>
<gene>
    <name evidence="8" type="ORF">VB738_05995</name>
</gene>
<evidence type="ECO:0000256" key="4">
    <source>
        <dbReference type="ARBA" id="ARBA00034320"/>
    </source>
</evidence>
<keyword evidence="3" id="KW-0143">Chaperone</keyword>